<keyword evidence="2" id="KW-1185">Reference proteome</keyword>
<comment type="caution">
    <text evidence="1">The sequence shown here is derived from an EMBL/GenBank/DDBJ whole genome shotgun (WGS) entry which is preliminary data.</text>
</comment>
<evidence type="ECO:0000313" key="2">
    <source>
        <dbReference type="Proteomes" id="UP000762676"/>
    </source>
</evidence>
<reference evidence="1 2" key="1">
    <citation type="journal article" date="2021" name="Elife">
        <title>Chloroplast acquisition without the gene transfer in kleptoplastic sea slugs, Plakobranchus ocellatus.</title>
        <authorList>
            <person name="Maeda T."/>
            <person name="Takahashi S."/>
            <person name="Yoshida T."/>
            <person name="Shimamura S."/>
            <person name="Takaki Y."/>
            <person name="Nagai Y."/>
            <person name="Toyoda A."/>
            <person name="Suzuki Y."/>
            <person name="Arimoto A."/>
            <person name="Ishii H."/>
            <person name="Satoh N."/>
            <person name="Nishiyama T."/>
            <person name="Hasebe M."/>
            <person name="Maruyama T."/>
            <person name="Minagawa J."/>
            <person name="Obokata J."/>
            <person name="Shigenobu S."/>
        </authorList>
    </citation>
    <scope>NUCLEOTIDE SEQUENCE [LARGE SCALE GENOMIC DNA]</scope>
</reference>
<sequence length="88" mass="9434">ILCATARSGGRSIYRRKSKMAHGLAGPVSQSSAVKPALPMGVIMSYVVVVGAQVSIDKAGWTGDVSMPLQFECPDQSYHDVSMWSNFD</sequence>
<name>A0AAV4JKD4_9GAST</name>
<dbReference type="Proteomes" id="UP000762676">
    <property type="component" value="Unassembled WGS sequence"/>
</dbReference>
<protein>
    <submittedName>
        <fullName evidence="1">Uncharacterized protein</fullName>
    </submittedName>
</protein>
<organism evidence="1 2">
    <name type="scientific">Elysia marginata</name>
    <dbReference type="NCBI Taxonomy" id="1093978"/>
    <lineage>
        <taxon>Eukaryota</taxon>
        <taxon>Metazoa</taxon>
        <taxon>Spiralia</taxon>
        <taxon>Lophotrochozoa</taxon>
        <taxon>Mollusca</taxon>
        <taxon>Gastropoda</taxon>
        <taxon>Heterobranchia</taxon>
        <taxon>Euthyneura</taxon>
        <taxon>Panpulmonata</taxon>
        <taxon>Sacoglossa</taxon>
        <taxon>Placobranchoidea</taxon>
        <taxon>Plakobranchidae</taxon>
        <taxon>Elysia</taxon>
    </lineage>
</organism>
<proteinExistence type="predicted"/>
<dbReference type="AlphaFoldDB" id="A0AAV4JKD4"/>
<feature type="non-terminal residue" evidence="1">
    <location>
        <position position="1"/>
    </location>
</feature>
<gene>
    <name evidence="1" type="ORF">ElyMa_006935400</name>
</gene>
<evidence type="ECO:0000313" key="1">
    <source>
        <dbReference type="EMBL" id="GFS21851.1"/>
    </source>
</evidence>
<accession>A0AAV4JKD4</accession>
<dbReference type="EMBL" id="BMAT01013872">
    <property type="protein sequence ID" value="GFS21851.1"/>
    <property type="molecule type" value="Genomic_DNA"/>
</dbReference>